<sequence>MDRGIWATWYDLPEKGRGEYLAWLHEVHLPRVLEHKGYLWAAHFENTGGGERFHKVIKDMARSDDSAVGAGKDFLVLIGAETSFAFFDPNRDQLRERQTAEERGMLGRRIGSYSCVFTEEARVEGPAAAKRGPGLTAGPYIQMGNFNVKSLGDGHDLGGWYAQHRLPFMERMKGSIGARKLAATVGWGRHSILYEYVSAEAREREFVGHEELGHEAGSWTHRVHQYVVHAPCSPFVGPRIWPAVEKP</sequence>
<evidence type="ECO:0000313" key="1">
    <source>
        <dbReference type="EMBL" id="MBI3126790.1"/>
    </source>
</evidence>
<gene>
    <name evidence="1" type="ORF">HYZ11_04210</name>
</gene>
<evidence type="ECO:0000313" key="2">
    <source>
        <dbReference type="Proteomes" id="UP000782312"/>
    </source>
</evidence>
<accession>A0A932MLQ1</accession>
<dbReference type="AlphaFoldDB" id="A0A932MLQ1"/>
<name>A0A932MLQ1_UNCTE</name>
<protein>
    <submittedName>
        <fullName evidence="1">Uncharacterized protein</fullName>
    </submittedName>
</protein>
<dbReference type="Proteomes" id="UP000782312">
    <property type="component" value="Unassembled WGS sequence"/>
</dbReference>
<proteinExistence type="predicted"/>
<dbReference type="EMBL" id="JACPUR010000013">
    <property type="protein sequence ID" value="MBI3126790.1"/>
    <property type="molecule type" value="Genomic_DNA"/>
</dbReference>
<comment type="caution">
    <text evidence="1">The sequence shown here is derived from an EMBL/GenBank/DDBJ whole genome shotgun (WGS) entry which is preliminary data.</text>
</comment>
<organism evidence="1 2">
    <name type="scientific">Tectimicrobiota bacterium</name>
    <dbReference type="NCBI Taxonomy" id="2528274"/>
    <lineage>
        <taxon>Bacteria</taxon>
        <taxon>Pseudomonadati</taxon>
        <taxon>Nitrospinota/Tectimicrobiota group</taxon>
        <taxon>Candidatus Tectimicrobiota</taxon>
    </lineage>
</organism>
<reference evidence="1" key="1">
    <citation type="submission" date="2020-07" db="EMBL/GenBank/DDBJ databases">
        <title>Huge and variable diversity of episymbiotic CPR bacteria and DPANN archaea in groundwater ecosystems.</title>
        <authorList>
            <person name="He C.Y."/>
            <person name="Keren R."/>
            <person name="Whittaker M."/>
            <person name="Farag I.F."/>
            <person name="Doudna J."/>
            <person name="Cate J.H.D."/>
            <person name="Banfield J.F."/>
        </authorList>
    </citation>
    <scope>NUCLEOTIDE SEQUENCE</scope>
    <source>
        <strain evidence="1">NC_groundwater_763_Ag_S-0.2um_68_21</strain>
    </source>
</reference>